<accession>A0A6C8MXI3</accession>
<evidence type="ECO:0000313" key="1">
    <source>
        <dbReference type="EMBL" id="KAA9534107.1"/>
    </source>
</evidence>
<protein>
    <recommendedName>
        <fullName evidence="2">AAA family ATPase</fullName>
    </recommendedName>
</protein>
<organism evidence="1">
    <name type="scientific">Listeria monocytogenes</name>
    <dbReference type="NCBI Taxonomy" id="1639"/>
    <lineage>
        <taxon>Bacteria</taxon>
        <taxon>Bacillati</taxon>
        <taxon>Bacillota</taxon>
        <taxon>Bacilli</taxon>
        <taxon>Bacillales</taxon>
        <taxon>Listeriaceae</taxon>
        <taxon>Listeria</taxon>
    </lineage>
</organism>
<sequence length="104" mass="11334">MNQQIIIGGKGSGKTTEIIQLSAENGRYILVKDKNEADNLAKLAIKLGLNIPYPVTIQEVGNGKLEGSIIRRNGLYVDNALALLEQMIEVPIVGASINWEDDDE</sequence>
<gene>
    <name evidence="1" type="ORF">DCK33_08175</name>
</gene>
<evidence type="ECO:0008006" key="2">
    <source>
        <dbReference type="Google" id="ProtNLM"/>
    </source>
</evidence>
<dbReference type="AlphaFoldDB" id="A0A6C8MXI3"/>
<dbReference type="RefSeq" id="WP_150884172.1">
    <property type="nucleotide sequence ID" value="NZ_QDCA01000003.1"/>
</dbReference>
<dbReference type="EMBL" id="QDCA01000003">
    <property type="protein sequence ID" value="KAA9534107.1"/>
    <property type="molecule type" value="Genomic_DNA"/>
</dbReference>
<reference evidence="1" key="1">
    <citation type="submission" date="2018-04" db="EMBL/GenBank/DDBJ databases">
        <title>Genome Analysis of a Prevalent Clone of Listeria monocytogenes Sequence Type 87 in China.</title>
        <authorList>
            <person name="Wang Y."/>
        </authorList>
    </citation>
    <scope>NUCLEOTIDE SEQUENCE</scope>
    <source>
        <strain evidence="1">ICDC_LM0449</strain>
    </source>
</reference>
<comment type="caution">
    <text evidence="1">The sequence shown here is derived from an EMBL/GenBank/DDBJ whole genome shotgun (WGS) entry which is preliminary data.</text>
</comment>
<proteinExistence type="predicted"/>
<name>A0A6C8MXI3_LISMN</name>